<comment type="cofactor">
    <cofactor evidence="2">
        <name>Mg(2+)</name>
        <dbReference type="ChEBI" id="CHEBI:18420"/>
    </cofactor>
</comment>
<keyword evidence="4" id="KW-0560">Oxidoreductase</keyword>
<keyword evidence="5" id="KW-0520">NAD</keyword>
<evidence type="ECO:0000256" key="4">
    <source>
        <dbReference type="ARBA" id="ARBA00023002"/>
    </source>
</evidence>
<reference evidence="10" key="1">
    <citation type="journal article" date="2019" name="Int. J. Syst. Evol. Microbiol.">
        <title>The Global Catalogue of Microorganisms (GCM) 10K type strain sequencing project: providing services to taxonomists for standard genome sequencing and annotation.</title>
        <authorList>
            <consortium name="The Broad Institute Genomics Platform"/>
            <consortium name="The Broad Institute Genome Sequencing Center for Infectious Disease"/>
            <person name="Wu L."/>
            <person name="Ma J."/>
        </authorList>
    </citation>
    <scope>NUCLEOTIDE SEQUENCE [LARGE SCALE GENOMIC DNA]</scope>
    <source>
        <strain evidence="10">CGMCC 4.7020</strain>
    </source>
</reference>
<dbReference type="PANTHER" id="PTHR43275:SF1">
    <property type="entry name" value="D-MALATE DEHYDROGENASE [DECARBOXYLATING]"/>
    <property type="match status" value="1"/>
</dbReference>
<feature type="domain" description="Isopropylmalate dehydrogenase-like" evidence="8">
    <location>
        <begin position="5"/>
        <end position="360"/>
    </location>
</feature>
<evidence type="ECO:0000313" key="10">
    <source>
        <dbReference type="Proteomes" id="UP001597058"/>
    </source>
</evidence>
<evidence type="ECO:0000313" key="9">
    <source>
        <dbReference type="EMBL" id="MFD1308105.1"/>
    </source>
</evidence>
<accession>A0ABW3XFZ4</accession>
<keyword evidence="6" id="KW-0464">Manganese</keyword>
<dbReference type="InterPro" id="IPR050501">
    <property type="entry name" value="ICDH/IPMDH"/>
</dbReference>
<gene>
    <name evidence="9" type="ORF">ACFQ5X_19890</name>
</gene>
<evidence type="ECO:0000256" key="2">
    <source>
        <dbReference type="ARBA" id="ARBA00001946"/>
    </source>
</evidence>
<evidence type="ECO:0000256" key="6">
    <source>
        <dbReference type="ARBA" id="ARBA00023211"/>
    </source>
</evidence>
<dbReference type="InterPro" id="IPR036425">
    <property type="entry name" value="MoaB/Mog-like_dom_sf"/>
</dbReference>
<dbReference type="SUPFAM" id="SSF53659">
    <property type="entry name" value="Isocitrate/Isopropylmalate dehydrogenase-like"/>
    <property type="match status" value="1"/>
</dbReference>
<dbReference type="Proteomes" id="UP001597058">
    <property type="component" value="Unassembled WGS sequence"/>
</dbReference>
<dbReference type="SUPFAM" id="SSF53218">
    <property type="entry name" value="Molybdenum cofactor biosynthesis proteins"/>
    <property type="match status" value="1"/>
</dbReference>
<evidence type="ECO:0000256" key="5">
    <source>
        <dbReference type="ARBA" id="ARBA00023027"/>
    </source>
</evidence>
<protein>
    <submittedName>
        <fullName evidence="9">Isocitrate/isopropylmalate family dehydrogenase</fullName>
    </submittedName>
</protein>
<proteinExistence type="predicted"/>
<keyword evidence="10" id="KW-1185">Reference proteome</keyword>
<dbReference type="Gene3D" id="3.40.980.10">
    <property type="entry name" value="MoaB/Mog-like domain"/>
    <property type="match status" value="1"/>
</dbReference>
<dbReference type="EMBL" id="JBHTMM010000023">
    <property type="protein sequence ID" value="MFD1308105.1"/>
    <property type="molecule type" value="Genomic_DNA"/>
</dbReference>
<dbReference type="InterPro" id="IPR024084">
    <property type="entry name" value="IsoPropMal-DH-like_dom"/>
</dbReference>
<evidence type="ECO:0000259" key="7">
    <source>
        <dbReference type="SMART" id="SM00852"/>
    </source>
</evidence>
<evidence type="ECO:0000259" key="8">
    <source>
        <dbReference type="SMART" id="SM01329"/>
    </source>
</evidence>
<name>A0ABW3XFZ4_9ACTN</name>
<organism evidence="9 10">
    <name type="scientific">Streptomyces kaempferi</name>
    <dbReference type="NCBI Taxonomy" id="333725"/>
    <lineage>
        <taxon>Bacteria</taxon>
        <taxon>Bacillati</taxon>
        <taxon>Actinomycetota</taxon>
        <taxon>Actinomycetes</taxon>
        <taxon>Kitasatosporales</taxon>
        <taxon>Streptomycetaceae</taxon>
        <taxon>Streptomyces</taxon>
    </lineage>
</organism>
<comment type="caution">
    <text evidence="9">The sequence shown here is derived from an EMBL/GenBank/DDBJ whole genome shotgun (WGS) entry which is preliminary data.</text>
</comment>
<dbReference type="PROSITE" id="PS00470">
    <property type="entry name" value="IDH_IMDH"/>
    <property type="match status" value="1"/>
</dbReference>
<keyword evidence="3" id="KW-0479">Metal-binding</keyword>
<dbReference type="Gene3D" id="3.40.718.10">
    <property type="entry name" value="Isopropylmalate Dehydrogenase"/>
    <property type="match status" value="1"/>
</dbReference>
<evidence type="ECO:0000256" key="1">
    <source>
        <dbReference type="ARBA" id="ARBA00001936"/>
    </source>
</evidence>
<sequence>MNRKTVAVLPGDGIGPEVLDAALPVIETLGLPVDLEFGDIGWEYWRTEGNPVPDRTWDLIGRSDAVLLGATTSKPRREALAELAPELRASAPQYISPIIQLRQRLDLFANLRPVENYLGGGTPYRFCVVRENTEGLYAGLDWNHVPDEMWPLVADHPNVRRSGRQGATASVRLQTSHGLDRILRFAFETARGHGHERVTLADKPNVLRHSSAYVLERLEAIAADYPEIPFEVLNVDAVALWMARRPERFGVIVAENMFGDILSDLGGGVMGGLGLAPSANIGETGNYFEPVHGSAPAMAGHGRANPAAAFLTIGLLLEHLGFEHEARGVRDAVRHVTRRRDRVTYDLGGGATTTEAAQAVMDACRAVPHAPTSAVVTIGDELLRGDLEDSNARVASRMLAERGIPVRVRHTIGDDEAGIADAIRPALGRDDVVVVMGGLGPTSDDVTRGAVARALGRPLEHREEAWQGVVDRLTRFGVAIHDDNRRQALFTEGADLLPNLNGSAWGCRTQAQESTVIMLPGPPRECLPMLESVLRDGLAHLPDPPEVTAVFRRTLGLIEADAAALVDELVRDSGVPVKPAYRWHYPYVDIRLGCPPESADVMGKRLDTALADHIVTDRDRTAVQELALLLDERGLVPDIDDQLTRGVLAAELTRARRSGEGSASLGVSLSGVWHGGDRTTYTGTVAVTCVVRDETGERAYTSTVPHRGAEVTTYFTEFAAWSLTRHLIGRSHPLTEESA</sequence>
<feature type="domain" description="MoaB/Mog" evidence="7">
    <location>
        <begin position="374"/>
        <end position="540"/>
    </location>
</feature>
<evidence type="ECO:0000256" key="3">
    <source>
        <dbReference type="ARBA" id="ARBA00022723"/>
    </source>
</evidence>
<dbReference type="PANTHER" id="PTHR43275">
    <property type="entry name" value="D-MALATE DEHYDROGENASE [DECARBOXYLATING]"/>
    <property type="match status" value="1"/>
</dbReference>
<dbReference type="RefSeq" id="WP_381328369.1">
    <property type="nucleotide sequence ID" value="NZ_JBHTMM010000023.1"/>
</dbReference>
<dbReference type="CDD" id="cd00885">
    <property type="entry name" value="cinA"/>
    <property type="match status" value="1"/>
</dbReference>
<dbReference type="Pfam" id="PF00180">
    <property type="entry name" value="Iso_dh"/>
    <property type="match status" value="1"/>
</dbReference>
<dbReference type="Pfam" id="PF00994">
    <property type="entry name" value="MoCF_biosynth"/>
    <property type="match status" value="1"/>
</dbReference>
<dbReference type="SMART" id="SM01329">
    <property type="entry name" value="Iso_dh"/>
    <property type="match status" value="1"/>
</dbReference>
<dbReference type="InterPro" id="IPR019818">
    <property type="entry name" value="IsoCit/isopropylmalate_DH_CS"/>
</dbReference>
<comment type="cofactor">
    <cofactor evidence="1">
        <name>Mn(2+)</name>
        <dbReference type="ChEBI" id="CHEBI:29035"/>
    </cofactor>
</comment>
<dbReference type="InterPro" id="IPR001453">
    <property type="entry name" value="MoaB/Mog_dom"/>
</dbReference>
<dbReference type="SMART" id="SM00852">
    <property type="entry name" value="MoCF_biosynth"/>
    <property type="match status" value="1"/>
</dbReference>